<dbReference type="InterPro" id="IPR036638">
    <property type="entry name" value="HLH_DNA-bd_sf"/>
</dbReference>
<sequence length="55" mass="6231">MSKLLNLINDIEVARSKLICAGMKKGLTHPETINCSKLLDELLNQYYQIGKRPSQ</sequence>
<dbReference type="AlphaFoldDB" id="E6TVX0"/>
<dbReference type="InterPro" id="IPR037208">
    <property type="entry name" value="Spo0E-like_sf"/>
</dbReference>
<evidence type="ECO:0000313" key="1">
    <source>
        <dbReference type="EMBL" id="ADU28679.1"/>
    </source>
</evidence>
<dbReference type="Pfam" id="PF09388">
    <property type="entry name" value="SpoOE-like"/>
    <property type="match status" value="1"/>
</dbReference>
<dbReference type="InterPro" id="IPR018540">
    <property type="entry name" value="Spo0E-like"/>
</dbReference>
<keyword evidence="2" id="KW-1185">Reference proteome</keyword>
<dbReference type="EMBL" id="CP002394">
    <property type="protein sequence ID" value="ADU28679.1"/>
    <property type="molecule type" value="Genomic_DNA"/>
</dbReference>
<dbReference type="Proteomes" id="UP000001401">
    <property type="component" value="Chromosome"/>
</dbReference>
<dbReference type="HOGENOM" id="CLU_189149_1_2_9"/>
<accession>E6TVX0</accession>
<protein>
    <submittedName>
        <fullName evidence="1">Sporulation stage 0, Spo0E-like regulatory phosphatase</fullName>
    </submittedName>
</protein>
<dbReference type="RefSeq" id="WP_013487020.1">
    <property type="nucleotide sequence ID" value="NC_014829.1"/>
</dbReference>
<proteinExistence type="predicted"/>
<name>E6TVX0_EVAC2</name>
<dbReference type="SUPFAM" id="SSF140500">
    <property type="entry name" value="BAS1536-like"/>
    <property type="match status" value="1"/>
</dbReference>
<dbReference type="Gene3D" id="4.10.280.10">
    <property type="entry name" value="Helix-loop-helix DNA-binding domain"/>
    <property type="match status" value="1"/>
</dbReference>
<dbReference type="OrthoDB" id="2933402at2"/>
<organism evidence="1 2">
    <name type="scientific">Evansella cellulosilytica (strain ATCC 21833 / DSM 2522 / FERM P-1141 / JCM 9156 / N-4)</name>
    <name type="common">Bacillus cellulosilyticus</name>
    <dbReference type="NCBI Taxonomy" id="649639"/>
    <lineage>
        <taxon>Bacteria</taxon>
        <taxon>Bacillati</taxon>
        <taxon>Bacillota</taxon>
        <taxon>Bacilli</taxon>
        <taxon>Bacillales</taxon>
        <taxon>Bacillaceae</taxon>
        <taxon>Evansella</taxon>
    </lineage>
</organism>
<reference evidence="1" key="1">
    <citation type="submission" date="2010-12" db="EMBL/GenBank/DDBJ databases">
        <title>Complete sequence of Bacillus cellulosilyticus DSM 2522.</title>
        <authorList>
            <consortium name="US DOE Joint Genome Institute"/>
            <person name="Lucas S."/>
            <person name="Copeland A."/>
            <person name="Lapidus A."/>
            <person name="Cheng J.-F."/>
            <person name="Bruce D."/>
            <person name="Goodwin L."/>
            <person name="Pitluck S."/>
            <person name="Chertkov O."/>
            <person name="Detter J.C."/>
            <person name="Han C."/>
            <person name="Tapia R."/>
            <person name="Land M."/>
            <person name="Hauser L."/>
            <person name="Jeffries C."/>
            <person name="Kyrpides N."/>
            <person name="Ivanova N."/>
            <person name="Mikhailova N."/>
            <person name="Brumm P."/>
            <person name="Mead D."/>
            <person name="Woyke T."/>
        </authorList>
    </citation>
    <scope>NUCLEOTIDE SEQUENCE [LARGE SCALE GENOMIC DNA]</scope>
    <source>
        <strain evidence="1">DSM 2522</strain>
    </source>
</reference>
<dbReference type="KEGG" id="bco:Bcell_0397"/>
<gene>
    <name evidence="1" type="ordered locus">Bcell_0397</name>
</gene>
<evidence type="ECO:0000313" key="2">
    <source>
        <dbReference type="Proteomes" id="UP000001401"/>
    </source>
</evidence>
<dbReference type="GO" id="GO:0043937">
    <property type="term" value="P:regulation of sporulation"/>
    <property type="evidence" value="ECO:0007669"/>
    <property type="project" value="InterPro"/>
</dbReference>
<dbReference type="GO" id="GO:0046983">
    <property type="term" value="F:protein dimerization activity"/>
    <property type="evidence" value="ECO:0007669"/>
    <property type="project" value="InterPro"/>
</dbReference>